<dbReference type="EMBL" id="JAUKTV010000012">
    <property type="protein sequence ID" value="KAK0721249.1"/>
    <property type="molecule type" value="Genomic_DNA"/>
</dbReference>
<accession>A0AA40DYL0</accession>
<evidence type="ECO:0000313" key="2">
    <source>
        <dbReference type="EMBL" id="KAK0721249.1"/>
    </source>
</evidence>
<comment type="similarity">
    <text evidence="1">Belongs to the CoA-transferase III family.</text>
</comment>
<dbReference type="Proteomes" id="UP001172159">
    <property type="component" value="Unassembled WGS sequence"/>
</dbReference>
<dbReference type="SUPFAM" id="SSF89796">
    <property type="entry name" value="CoA-transferase family III (CaiB/BaiF)"/>
    <property type="match status" value="2"/>
</dbReference>
<dbReference type="InterPro" id="IPR052985">
    <property type="entry name" value="CoA-trans_III_biosynth/detox"/>
</dbReference>
<dbReference type="GO" id="GO:0003824">
    <property type="term" value="F:catalytic activity"/>
    <property type="evidence" value="ECO:0007669"/>
    <property type="project" value="InterPro"/>
</dbReference>
<protein>
    <submittedName>
        <fullName evidence="2">CoA-transferase family III domain-containing protein</fullName>
    </submittedName>
</protein>
<keyword evidence="3" id="KW-1185">Reference proteome</keyword>
<proteinExistence type="inferred from homology"/>
<dbReference type="AlphaFoldDB" id="A0AA40DYL0"/>
<reference evidence="2" key="1">
    <citation type="submission" date="2023-06" db="EMBL/GenBank/DDBJ databases">
        <title>Genome-scale phylogeny and comparative genomics of the fungal order Sordariales.</title>
        <authorList>
            <consortium name="Lawrence Berkeley National Laboratory"/>
            <person name="Hensen N."/>
            <person name="Bonometti L."/>
            <person name="Westerberg I."/>
            <person name="Brannstrom I.O."/>
            <person name="Guillou S."/>
            <person name="Cros-Aarteil S."/>
            <person name="Calhoun S."/>
            <person name="Haridas S."/>
            <person name="Kuo A."/>
            <person name="Mondo S."/>
            <person name="Pangilinan J."/>
            <person name="Riley R."/>
            <person name="Labutti K."/>
            <person name="Andreopoulos B."/>
            <person name="Lipzen A."/>
            <person name="Chen C."/>
            <person name="Yanf M."/>
            <person name="Daum C."/>
            <person name="Ng V."/>
            <person name="Clum A."/>
            <person name="Steindorff A."/>
            <person name="Ohm R."/>
            <person name="Martin F."/>
            <person name="Silar P."/>
            <person name="Natvig D."/>
            <person name="Lalanne C."/>
            <person name="Gautier V."/>
            <person name="Ament-Velasquez S.L."/>
            <person name="Kruys A."/>
            <person name="Hutchinson M.I."/>
            <person name="Powell A.J."/>
            <person name="Barry K."/>
            <person name="Miller A.N."/>
            <person name="Grigoriev I.V."/>
            <person name="Debuchy R."/>
            <person name="Gladieux P."/>
            <person name="Thoren M.H."/>
            <person name="Johannesson H."/>
        </authorList>
    </citation>
    <scope>NUCLEOTIDE SEQUENCE</scope>
    <source>
        <strain evidence="2">CBS 540.89</strain>
    </source>
</reference>
<evidence type="ECO:0000313" key="3">
    <source>
        <dbReference type="Proteomes" id="UP001172159"/>
    </source>
</evidence>
<dbReference type="PANTHER" id="PTHR48229:SF1">
    <property type="entry name" value="ALPHA METHYLACYL-COA RACEMASE-RELATED"/>
    <property type="match status" value="1"/>
</dbReference>
<dbReference type="InterPro" id="IPR023606">
    <property type="entry name" value="CoA-Trfase_III_dom_1_sf"/>
</dbReference>
<comment type="caution">
    <text evidence="2">The sequence shown here is derived from an EMBL/GenBank/DDBJ whole genome shotgun (WGS) entry which is preliminary data.</text>
</comment>
<dbReference type="Gene3D" id="3.40.50.10540">
    <property type="entry name" value="Crotonobetainyl-coa:carnitine coa-transferase, domain 1"/>
    <property type="match status" value="1"/>
</dbReference>
<gene>
    <name evidence="2" type="ORF">B0T21DRAFT_386183</name>
</gene>
<dbReference type="InterPro" id="IPR003673">
    <property type="entry name" value="CoA-Trfase_fam_III"/>
</dbReference>
<dbReference type="Pfam" id="PF02515">
    <property type="entry name" value="CoA_transf_3"/>
    <property type="match status" value="1"/>
</dbReference>
<sequence>MAEPRLPDVYGPGTFTDRHFVSVPADAHRILRVLAAQTPGFSNDESALSKVSFEGDDDPVIPGPVKSTPVAAALHAMTGILADEILTLRGLPNPNRKVVINTTHTALWLGSVAAVYLDHQPVISLLRDKKKFDSLVPDWQQRGLGPRSNPLLKLRATAIYPTKAPGQWYCLHGSLNPEPMLRNLGIDPFPEQPPITTLAEAAAYLRNATTTMSPAEIEYANLSAGHCGTICHTPASWSNTTMGKSLANHPLIDILPNPPHSTPLPPIRFPPVDATRPLPLQGIKVLELARIIAAPVASSILSSLGAEVIKVNAEHLPDMSILQLTLTAGKTTTCLDLRDPADLAQFQGLLGEADIFIQGFRPGVLDKFGLSQDDILTMAVRRNRGRPGWQQVADCASGVAYVMGRAYDLPHGEPVLPSLPVSDMTWGSWVVRGSLVGVDMFLLREEIGLYSREVVERCQERFRWGRMRGENHVLELLRTTWEGWEVWGKGLSILRPVVRFEGMGVGEEGRPGWRSAGVPYGFWDKGEVRFEGR</sequence>
<name>A0AA40DYL0_9PEZI</name>
<dbReference type="PANTHER" id="PTHR48229">
    <property type="entry name" value="CAIB/BAIF FAMILY ENZYME (AFU_ORTHOLOGUE AFUA_1G05360)-RELATED"/>
    <property type="match status" value="1"/>
</dbReference>
<evidence type="ECO:0000256" key="1">
    <source>
        <dbReference type="ARBA" id="ARBA00008383"/>
    </source>
</evidence>
<organism evidence="2 3">
    <name type="scientific">Apiosordaria backusii</name>
    <dbReference type="NCBI Taxonomy" id="314023"/>
    <lineage>
        <taxon>Eukaryota</taxon>
        <taxon>Fungi</taxon>
        <taxon>Dikarya</taxon>
        <taxon>Ascomycota</taxon>
        <taxon>Pezizomycotina</taxon>
        <taxon>Sordariomycetes</taxon>
        <taxon>Sordariomycetidae</taxon>
        <taxon>Sordariales</taxon>
        <taxon>Lasiosphaeriaceae</taxon>
        <taxon>Apiosordaria</taxon>
    </lineage>
</organism>